<dbReference type="Pfam" id="PF13442">
    <property type="entry name" value="Cytochrome_CBB3"/>
    <property type="match status" value="1"/>
</dbReference>
<evidence type="ECO:0000256" key="5">
    <source>
        <dbReference type="SAM" id="SignalP"/>
    </source>
</evidence>
<dbReference type="Gene3D" id="1.10.760.10">
    <property type="entry name" value="Cytochrome c-like domain"/>
    <property type="match status" value="1"/>
</dbReference>
<dbReference type="EMBL" id="VDUZ01000062">
    <property type="protein sequence ID" value="TXL70284.1"/>
    <property type="molecule type" value="Genomic_DNA"/>
</dbReference>
<feature type="domain" description="Cytochrome c" evidence="6">
    <location>
        <begin position="36"/>
        <end position="115"/>
    </location>
</feature>
<keyword evidence="5" id="KW-0732">Signal</keyword>
<keyword evidence="2 4" id="KW-0479">Metal-binding</keyword>
<comment type="caution">
    <text evidence="7">The sequence shown here is derived from an EMBL/GenBank/DDBJ whole genome shotgun (WGS) entry which is preliminary data.</text>
</comment>
<dbReference type="GO" id="GO:0046872">
    <property type="term" value="F:metal ion binding"/>
    <property type="evidence" value="ECO:0007669"/>
    <property type="project" value="UniProtKB-KW"/>
</dbReference>
<evidence type="ECO:0000256" key="2">
    <source>
        <dbReference type="ARBA" id="ARBA00022723"/>
    </source>
</evidence>
<dbReference type="PANTHER" id="PTHR35008">
    <property type="entry name" value="BLL4482 PROTEIN-RELATED"/>
    <property type="match status" value="1"/>
</dbReference>
<name>A0A5C8P926_9HYPH</name>
<keyword evidence="8" id="KW-1185">Reference proteome</keyword>
<dbReference type="GO" id="GO:0009055">
    <property type="term" value="F:electron transfer activity"/>
    <property type="evidence" value="ECO:0007669"/>
    <property type="project" value="InterPro"/>
</dbReference>
<dbReference type="OrthoDB" id="5523448at2"/>
<dbReference type="RefSeq" id="WP_147851702.1">
    <property type="nucleotide sequence ID" value="NZ_VDUZ01000062.1"/>
</dbReference>
<evidence type="ECO:0000256" key="4">
    <source>
        <dbReference type="PROSITE-ProRule" id="PRU00433"/>
    </source>
</evidence>
<dbReference type="GO" id="GO:0020037">
    <property type="term" value="F:heme binding"/>
    <property type="evidence" value="ECO:0007669"/>
    <property type="project" value="InterPro"/>
</dbReference>
<keyword evidence="3 4" id="KW-0408">Iron</keyword>
<evidence type="ECO:0000313" key="7">
    <source>
        <dbReference type="EMBL" id="TXL70284.1"/>
    </source>
</evidence>
<dbReference type="InterPro" id="IPR051459">
    <property type="entry name" value="Cytochrome_c-type_DH"/>
</dbReference>
<dbReference type="PROSITE" id="PS51007">
    <property type="entry name" value="CYTC"/>
    <property type="match status" value="1"/>
</dbReference>
<evidence type="ECO:0000259" key="6">
    <source>
        <dbReference type="PROSITE" id="PS51007"/>
    </source>
</evidence>
<keyword evidence="1 4" id="KW-0349">Heme</keyword>
<dbReference type="InterPro" id="IPR009056">
    <property type="entry name" value="Cyt_c-like_dom"/>
</dbReference>
<reference evidence="7 8" key="1">
    <citation type="submission" date="2019-06" db="EMBL/GenBank/DDBJ databases">
        <title>New taxonomy in bacterial strain CC-CFT640, isolated from vineyard.</title>
        <authorList>
            <person name="Lin S.-Y."/>
            <person name="Tsai C.-F."/>
            <person name="Young C.-C."/>
        </authorList>
    </citation>
    <scope>NUCLEOTIDE SEQUENCE [LARGE SCALE GENOMIC DNA]</scope>
    <source>
        <strain evidence="7 8">CC-CFT640</strain>
    </source>
</reference>
<feature type="chain" id="PRO_5022929053" evidence="5">
    <location>
        <begin position="24"/>
        <end position="132"/>
    </location>
</feature>
<feature type="signal peptide" evidence="5">
    <location>
        <begin position="1"/>
        <end position="23"/>
    </location>
</feature>
<accession>A0A5C8P926</accession>
<dbReference type="Proteomes" id="UP000321638">
    <property type="component" value="Unassembled WGS sequence"/>
</dbReference>
<protein>
    <submittedName>
        <fullName evidence="7">Cytochrome c</fullName>
    </submittedName>
</protein>
<sequence length="132" mass="14119">MPRVVPPVSSALLALVLASDAMAQPSDGTFASNQRFLPKDGEVLFRSICQGCHMPEGQGATGAGKYPALARNEKLEASGYPVFVVLNGLRGMPPFGPYLDDEQVAAVVNYVRSHLGNDYQDKVSPDDVKAVR</sequence>
<dbReference type="PANTHER" id="PTHR35008:SF9">
    <property type="entry name" value="CYTOCHROME C DOMAIN-CONTAINING PROTEIN"/>
    <property type="match status" value="1"/>
</dbReference>
<dbReference type="InterPro" id="IPR036909">
    <property type="entry name" value="Cyt_c-like_dom_sf"/>
</dbReference>
<gene>
    <name evidence="7" type="ORF">FHP25_35265</name>
</gene>
<evidence type="ECO:0000256" key="3">
    <source>
        <dbReference type="ARBA" id="ARBA00023004"/>
    </source>
</evidence>
<dbReference type="SUPFAM" id="SSF46626">
    <property type="entry name" value="Cytochrome c"/>
    <property type="match status" value="1"/>
</dbReference>
<organism evidence="7 8">
    <name type="scientific">Vineibacter terrae</name>
    <dbReference type="NCBI Taxonomy" id="2586908"/>
    <lineage>
        <taxon>Bacteria</taxon>
        <taxon>Pseudomonadati</taxon>
        <taxon>Pseudomonadota</taxon>
        <taxon>Alphaproteobacteria</taxon>
        <taxon>Hyphomicrobiales</taxon>
        <taxon>Vineibacter</taxon>
    </lineage>
</organism>
<proteinExistence type="predicted"/>
<dbReference type="AlphaFoldDB" id="A0A5C8P926"/>
<evidence type="ECO:0000256" key="1">
    <source>
        <dbReference type="ARBA" id="ARBA00022617"/>
    </source>
</evidence>
<evidence type="ECO:0000313" key="8">
    <source>
        <dbReference type="Proteomes" id="UP000321638"/>
    </source>
</evidence>